<evidence type="ECO:0000259" key="12">
    <source>
        <dbReference type="Pfam" id="PF17786"/>
    </source>
</evidence>
<dbReference type="InterPro" id="IPR013783">
    <property type="entry name" value="Ig-like_fold"/>
</dbReference>
<feature type="domain" description="Mannosidase Ig/CBM-like" evidence="12">
    <location>
        <begin position="694"/>
        <end position="790"/>
    </location>
</feature>
<gene>
    <name evidence="14" type="ORF">A1O1_08254</name>
</gene>
<evidence type="ECO:0000256" key="1">
    <source>
        <dbReference type="ARBA" id="ARBA00000829"/>
    </source>
</evidence>
<organism evidence="14 15">
    <name type="scientific">Capronia coronata CBS 617.96</name>
    <dbReference type="NCBI Taxonomy" id="1182541"/>
    <lineage>
        <taxon>Eukaryota</taxon>
        <taxon>Fungi</taxon>
        <taxon>Dikarya</taxon>
        <taxon>Ascomycota</taxon>
        <taxon>Pezizomycotina</taxon>
        <taxon>Eurotiomycetes</taxon>
        <taxon>Chaetothyriomycetidae</taxon>
        <taxon>Chaetothyriales</taxon>
        <taxon>Herpotrichiellaceae</taxon>
        <taxon>Capronia</taxon>
    </lineage>
</organism>
<dbReference type="InterPro" id="IPR050887">
    <property type="entry name" value="Beta-mannosidase_GH2"/>
</dbReference>
<feature type="domain" description="Beta-mannosidase-like galactose-binding" evidence="13">
    <location>
        <begin position="30"/>
        <end position="192"/>
    </location>
</feature>
<dbReference type="eggNOG" id="KOG2230">
    <property type="taxonomic scope" value="Eukaryota"/>
</dbReference>
<keyword evidence="15" id="KW-1185">Reference proteome</keyword>
<evidence type="ECO:0000256" key="5">
    <source>
        <dbReference type="ARBA" id="ARBA00023277"/>
    </source>
</evidence>
<evidence type="ECO:0000313" key="14">
    <source>
        <dbReference type="EMBL" id="EXJ80112.1"/>
    </source>
</evidence>
<evidence type="ECO:0000259" key="13">
    <source>
        <dbReference type="Pfam" id="PF22666"/>
    </source>
</evidence>
<feature type="domain" description="Glycoside hydrolase family 2 immunoglobulin-like beta-sandwich" evidence="11">
    <location>
        <begin position="203"/>
        <end position="308"/>
    </location>
</feature>
<dbReference type="AlphaFoldDB" id="W9XHW4"/>
<dbReference type="GeneID" id="19163105"/>
<evidence type="ECO:0000256" key="3">
    <source>
        <dbReference type="ARBA" id="ARBA00012754"/>
    </source>
</evidence>
<dbReference type="InterPro" id="IPR017853">
    <property type="entry name" value="GH"/>
</dbReference>
<evidence type="ECO:0000259" key="11">
    <source>
        <dbReference type="Pfam" id="PF00703"/>
    </source>
</evidence>
<dbReference type="FunFam" id="3.20.20.80:FF:000050">
    <property type="entry name" value="Beta-mannosidase B"/>
    <property type="match status" value="1"/>
</dbReference>
<dbReference type="EC" id="3.2.1.25" evidence="3"/>
<comment type="catalytic activity">
    <reaction evidence="1">
        <text>Hydrolysis of terminal, non-reducing beta-D-mannose residues in beta-D-mannosides.</text>
        <dbReference type="EC" id="3.2.1.25"/>
    </reaction>
</comment>
<dbReference type="Gene3D" id="2.60.40.10">
    <property type="entry name" value="Immunoglobulins"/>
    <property type="match status" value="1"/>
</dbReference>
<dbReference type="RefSeq" id="XP_007727306.1">
    <property type="nucleotide sequence ID" value="XM_007729116.1"/>
</dbReference>
<keyword evidence="6" id="KW-0326">Glycosidase</keyword>
<evidence type="ECO:0000256" key="2">
    <source>
        <dbReference type="ARBA" id="ARBA00004740"/>
    </source>
</evidence>
<dbReference type="Pfam" id="PF17786">
    <property type="entry name" value="Mannosidase_ig"/>
    <property type="match status" value="1"/>
</dbReference>
<dbReference type="PANTHER" id="PTHR43730">
    <property type="entry name" value="BETA-MANNOSIDASE"/>
    <property type="match status" value="1"/>
</dbReference>
<reference evidence="14 15" key="1">
    <citation type="submission" date="2013-03" db="EMBL/GenBank/DDBJ databases">
        <title>The Genome Sequence of Capronia coronata CBS 617.96.</title>
        <authorList>
            <consortium name="The Broad Institute Genomics Platform"/>
            <person name="Cuomo C."/>
            <person name="de Hoog S."/>
            <person name="Gorbushina A."/>
            <person name="Walker B."/>
            <person name="Young S.K."/>
            <person name="Zeng Q."/>
            <person name="Gargeya S."/>
            <person name="Fitzgerald M."/>
            <person name="Haas B."/>
            <person name="Abouelleil A."/>
            <person name="Allen A.W."/>
            <person name="Alvarado L."/>
            <person name="Arachchi H.M."/>
            <person name="Berlin A.M."/>
            <person name="Chapman S.B."/>
            <person name="Gainer-Dewar J."/>
            <person name="Goldberg J."/>
            <person name="Griggs A."/>
            <person name="Gujja S."/>
            <person name="Hansen M."/>
            <person name="Howarth C."/>
            <person name="Imamovic A."/>
            <person name="Ireland A."/>
            <person name="Larimer J."/>
            <person name="McCowan C."/>
            <person name="Murphy C."/>
            <person name="Pearson M."/>
            <person name="Poon T.W."/>
            <person name="Priest M."/>
            <person name="Roberts A."/>
            <person name="Saif S."/>
            <person name="Shea T."/>
            <person name="Sisk P."/>
            <person name="Sykes S."/>
            <person name="Wortman J."/>
            <person name="Nusbaum C."/>
            <person name="Birren B."/>
        </authorList>
    </citation>
    <scope>NUCLEOTIDE SEQUENCE [LARGE SCALE GENOMIC DNA]</scope>
    <source>
        <strain evidence="14 15">CBS 617.96</strain>
    </source>
</reference>
<dbReference type="Gene3D" id="3.20.20.80">
    <property type="entry name" value="Glycosidases"/>
    <property type="match status" value="1"/>
</dbReference>
<dbReference type="SUPFAM" id="SSF51445">
    <property type="entry name" value="(Trans)glycosidases"/>
    <property type="match status" value="1"/>
</dbReference>
<proteinExistence type="inferred from homology"/>
<keyword evidence="5" id="KW-0119">Carbohydrate metabolism</keyword>
<dbReference type="EMBL" id="AMWN01000008">
    <property type="protein sequence ID" value="EXJ80112.1"/>
    <property type="molecule type" value="Genomic_DNA"/>
</dbReference>
<dbReference type="Gene3D" id="2.60.120.260">
    <property type="entry name" value="Galactose-binding domain-like"/>
    <property type="match status" value="1"/>
</dbReference>
<dbReference type="OrthoDB" id="2866996at2759"/>
<dbReference type="PANTHER" id="PTHR43730:SF1">
    <property type="entry name" value="BETA-MANNOSIDASE"/>
    <property type="match status" value="1"/>
</dbReference>
<evidence type="ECO:0000256" key="7">
    <source>
        <dbReference type="ARBA" id="ARBA00023326"/>
    </source>
</evidence>
<dbReference type="HOGENOM" id="CLU_005015_1_1_1"/>
<dbReference type="GO" id="GO:0000272">
    <property type="term" value="P:polysaccharide catabolic process"/>
    <property type="evidence" value="ECO:0007669"/>
    <property type="project" value="UniProtKB-KW"/>
</dbReference>
<dbReference type="InterPro" id="IPR041447">
    <property type="entry name" value="Mannosidase_ig"/>
</dbReference>
<keyword evidence="4" id="KW-0378">Hydrolase</keyword>
<sequence>MSRQRNQLSSCWQWRLADLNGLDNPEVEDDLFQWHGAAHMPSVIHMELLQLALIPDPYINENERDVQWVGQSDWEYQCQFETPEGIMDLPLVELIFEGLDTFATVVLNGQEILKCDNMFLEHRIEVGKILKQEGSNTLNVYFESAIKRSTALQEQYGVRKALERDPRRMHIRKIQCQWGWDFGPQMLTAGPYCPVFIEGHVSRIAETSITSKLADDHSSAVIDVGVGIEGKAAQTSLHIDIVDENGVVVATKSITKTRGSDVVSLKVQNPELWWPNGHGKPTLYTAEIMIRDMTGKTLDVVKTKFGIRSIQLIQRELRDAPGLTFMFNVNGKDIFAQGGNWIPADTLLPRITREKYFDWIEKMQFAHHNMVRVWGGGIYETEDFLDACDAHGILLWHDFALACGDYPLNPAFIDSLKLEARHQTKRLRNRACLALLCGGNEDFLFQDIFWNGPYDHEDTQGPFEGKGFPQREIYLRILPEIVREVAPSITYWANSPWGGKKEANDLTVGDIHQWEVWHLHQYPYQDFPHLSGRFVSEFGMFSLPIMRTVEHFITRPEQRYPQSEVADCHSKASGQESRVARYLAENFRCDTSDMSNYAYLTQCMQSEAVWYGLCHWKRKFVPGKEECAGALVWQTNDLYPGMSWSYIDYFVRPKPAYYTIRRAFAPVQVGIQRSPRSRFLTEAAPERKILAPTFEIFAHNSTTKEVKCRLRLTAYDFKTHRPISLLPEDSERTVSLRAGQNTELASLHYEKWTKDNLIVLEASLFSLEKDAAASSAVLARVVDWPEPFRYLRWPKQTTRVTTSIAPYATNTGLQSASGLVTSGGQDPGWENTVTLTANVPIKGAWVEPIPNGKESVNDPEPLWSDNMVDLMPDSAVSFKVKGLKSRGVRVRYLYDWEV</sequence>
<evidence type="ECO:0000256" key="9">
    <source>
        <dbReference type="ARBA" id="ARBA00041069"/>
    </source>
</evidence>
<comment type="caution">
    <text evidence="14">The sequence shown here is derived from an EMBL/GenBank/DDBJ whole genome shotgun (WGS) entry which is preliminary data.</text>
</comment>
<dbReference type="Pfam" id="PF22666">
    <property type="entry name" value="Glyco_hydro_2_N2"/>
    <property type="match status" value="1"/>
</dbReference>
<evidence type="ECO:0000256" key="6">
    <source>
        <dbReference type="ARBA" id="ARBA00023295"/>
    </source>
</evidence>
<comment type="pathway">
    <text evidence="2">Glycan metabolism; N-glycan degradation.</text>
</comment>
<protein>
    <recommendedName>
        <fullName evidence="9">Beta-mannosidase B</fullName>
        <ecNumber evidence="3">3.2.1.25</ecNumber>
    </recommendedName>
    <alternativeName>
        <fullName evidence="10">Mannanase B</fullName>
    </alternativeName>
</protein>
<dbReference type="InterPro" id="IPR036156">
    <property type="entry name" value="Beta-gal/glucu_dom_sf"/>
</dbReference>
<evidence type="ECO:0000256" key="4">
    <source>
        <dbReference type="ARBA" id="ARBA00022801"/>
    </source>
</evidence>
<name>W9XHW4_9EURO</name>
<dbReference type="Proteomes" id="UP000019484">
    <property type="component" value="Unassembled WGS sequence"/>
</dbReference>
<evidence type="ECO:0000256" key="8">
    <source>
        <dbReference type="ARBA" id="ARBA00038429"/>
    </source>
</evidence>
<dbReference type="GO" id="GO:0004567">
    <property type="term" value="F:beta-mannosidase activity"/>
    <property type="evidence" value="ECO:0007669"/>
    <property type="project" value="UniProtKB-EC"/>
</dbReference>
<dbReference type="SUPFAM" id="SSF49303">
    <property type="entry name" value="beta-Galactosidase/glucuronidase domain"/>
    <property type="match status" value="1"/>
</dbReference>
<accession>W9XHW4</accession>
<keyword evidence="7" id="KW-0624">Polysaccharide degradation</keyword>
<evidence type="ECO:0000256" key="10">
    <source>
        <dbReference type="ARBA" id="ARBA00041614"/>
    </source>
</evidence>
<dbReference type="InterPro" id="IPR006102">
    <property type="entry name" value="Ig-like_GH2"/>
</dbReference>
<dbReference type="STRING" id="1182541.W9XHW4"/>
<dbReference type="GO" id="GO:0006516">
    <property type="term" value="P:glycoprotein catabolic process"/>
    <property type="evidence" value="ECO:0007669"/>
    <property type="project" value="TreeGrafter"/>
</dbReference>
<dbReference type="InterPro" id="IPR054593">
    <property type="entry name" value="Beta-mannosidase-like_N2"/>
</dbReference>
<dbReference type="InterPro" id="IPR008979">
    <property type="entry name" value="Galactose-bd-like_sf"/>
</dbReference>
<evidence type="ECO:0000313" key="15">
    <source>
        <dbReference type="Proteomes" id="UP000019484"/>
    </source>
</evidence>
<dbReference type="Pfam" id="PF00703">
    <property type="entry name" value="Glyco_hydro_2"/>
    <property type="match status" value="1"/>
</dbReference>
<dbReference type="SUPFAM" id="SSF49785">
    <property type="entry name" value="Galactose-binding domain-like"/>
    <property type="match status" value="1"/>
</dbReference>
<comment type="similarity">
    <text evidence="8">Belongs to the glycosyl hydrolase 2 family. Beta-mannosidase B subfamily.</text>
</comment>